<sequence length="130" mass="14927">MSRNTGKFISRETETFCNGDRAITDTFMLNDGTLVFHIYNVTADGKEHSHQIVDEYGRQVYARAIGGSHPWIELNRMVALRWLSTLSQDKIAEALNLMNEQQLQFVSDMICESQQADVETARPLKKLYKK</sequence>
<evidence type="ECO:0000313" key="1">
    <source>
        <dbReference type="EMBL" id="HIQ91520.1"/>
    </source>
</evidence>
<comment type="caution">
    <text evidence="1">The sequence shown here is derived from an EMBL/GenBank/DDBJ whole genome shotgun (WGS) entry which is preliminary data.</text>
</comment>
<dbReference type="Proteomes" id="UP000886786">
    <property type="component" value="Unassembled WGS sequence"/>
</dbReference>
<reference evidence="1" key="1">
    <citation type="submission" date="2020-10" db="EMBL/GenBank/DDBJ databases">
        <authorList>
            <person name="Gilroy R."/>
        </authorList>
    </citation>
    <scope>NUCLEOTIDE SEQUENCE</scope>
    <source>
        <strain evidence="1">CHK147-3167</strain>
    </source>
</reference>
<name>A0A9D0ZSK0_9FIRM</name>
<evidence type="ECO:0000313" key="2">
    <source>
        <dbReference type="Proteomes" id="UP000886786"/>
    </source>
</evidence>
<organism evidence="1 2">
    <name type="scientific">Candidatus Coprosoma intestinipullorum</name>
    <dbReference type="NCBI Taxonomy" id="2840752"/>
    <lineage>
        <taxon>Bacteria</taxon>
        <taxon>Bacillati</taxon>
        <taxon>Bacillota</taxon>
        <taxon>Bacillota incertae sedis</taxon>
        <taxon>Candidatus Coprosoma</taxon>
    </lineage>
</organism>
<reference evidence="1" key="2">
    <citation type="journal article" date="2021" name="PeerJ">
        <title>Extensive microbial diversity within the chicken gut microbiome revealed by metagenomics and culture.</title>
        <authorList>
            <person name="Gilroy R."/>
            <person name="Ravi A."/>
            <person name="Getino M."/>
            <person name="Pursley I."/>
            <person name="Horton D.L."/>
            <person name="Alikhan N.F."/>
            <person name="Baker D."/>
            <person name="Gharbi K."/>
            <person name="Hall N."/>
            <person name="Watson M."/>
            <person name="Adriaenssens E.M."/>
            <person name="Foster-Nyarko E."/>
            <person name="Jarju S."/>
            <person name="Secka A."/>
            <person name="Antonio M."/>
            <person name="Oren A."/>
            <person name="Chaudhuri R.R."/>
            <person name="La Ragione R."/>
            <person name="Hildebrand F."/>
            <person name="Pallen M.J."/>
        </authorList>
    </citation>
    <scope>NUCLEOTIDE SEQUENCE</scope>
    <source>
        <strain evidence="1">CHK147-3167</strain>
    </source>
</reference>
<protein>
    <submittedName>
        <fullName evidence="1">Uncharacterized protein</fullName>
    </submittedName>
</protein>
<proteinExistence type="predicted"/>
<dbReference type="AlphaFoldDB" id="A0A9D0ZSK0"/>
<dbReference type="EMBL" id="DVFV01000136">
    <property type="protein sequence ID" value="HIQ91520.1"/>
    <property type="molecule type" value="Genomic_DNA"/>
</dbReference>
<gene>
    <name evidence="1" type="ORF">IAB27_07925</name>
</gene>
<accession>A0A9D0ZSK0</accession>